<dbReference type="PANTHER" id="PTHR11059:SF0">
    <property type="entry name" value="DNA REPAIR PROTEIN RECN"/>
    <property type="match status" value="1"/>
</dbReference>
<reference evidence="12 13" key="1">
    <citation type="submission" date="2018-04" db="EMBL/GenBank/DDBJ databases">
        <title>Genomic Encyclopedia of Archaeal and Bacterial Type Strains, Phase II (KMG-II): from individual species to whole genera.</title>
        <authorList>
            <person name="Goeker M."/>
        </authorList>
    </citation>
    <scope>NUCLEOTIDE SEQUENCE [LARGE SCALE GENOMIC DNA]</scope>
    <source>
        <strain evidence="12 13">DSM 45169</strain>
    </source>
</reference>
<feature type="coiled-coil region" evidence="10">
    <location>
        <begin position="321"/>
        <end position="391"/>
    </location>
</feature>
<keyword evidence="13" id="KW-1185">Reference proteome</keyword>
<dbReference type="InterPro" id="IPR027417">
    <property type="entry name" value="P-loop_NTPase"/>
</dbReference>
<proteinExistence type="inferred from homology"/>
<evidence type="ECO:0000256" key="4">
    <source>
        <dbReference type="ARBA" id="ARBA00022741"/>
    </source>
</evidence>
<sequence length="567" mass="64073">MLREMSIRDFAIIQEVHLTFDRGFHVLTGETGAGKSILFDALSLVVGGRGSQDFVRHGAKKAEVEALFDISDQPGIQAILDELGLSTAGEEHLLIRRDIAQNGKSTCRLNGQIITLTMLKQVGEHLLDIHGQHEHQSLLQVEAHLNWLDAFGGVDLIQQRERYQKIFAQHREMRQELDQITADEKKIAQRIDLLSFQKEEIAAARLTAGEDAELAQEHSRLAHAEQIVQHASQAYEAMYGDQRGAEMLNQAVRDLEEITRLDESLQPLLEMVQSAYYQVEEAARQVGRYRDDVEFDPARLAQVEERIHVLDQLKRKYGETIEEILRHGEEAEQELEQLLNRDERKQELEQRLTELEAKLAAEGETLTQMRKQAAERLNQRVEAELADLNMKGTRFQAAFSNDDEPTYTPTGQDRVEFLIAPNQGEPLRPLVKIASGGELSRIMLALQTIFSDLDGVPTLIFDEVDTGVSGRAAQAIAEKIAHLAQERQILCVTHLPQVACMADVHFHIFKESNEEQTRTRVKLLTMEGRTMELARMLGGVEVTDTTKTHALEMLQLAERTKTAIQAH</sequence>
<dbReference type="NCBIfam" id="TIGR00634">
    <property type="entry name" value="recN"/>
    <property type="match status" value="1"/>
</dbReference>
<keyword evidence="10" id="KW-0175">Coiled coil</keyword>
<dbReference type="FunFam" id="3.40.50.300:FF:000356">
    <property type="entry name" value="DNA repair protein RecN"/>
    <property type="match status" value="1"/>
</dbReference>
<dbReference type="NCBIfam" id="NF008121">
    <property type="entry name" value="PRK10869.1"/>
    <property type="match status" value="1"/>
</dbReference>
<evidence type="ECO:0000256" key="1">
    <source>
        <dbReference type="ARBA" id="ARBA00003618"/>
    </source>
</evidence>
<dbReference type="GO" id="GO:0006310">
    <property type="term" value="P:DNA recombination"/>
    <property type="evidence" value="ECO:0007669"/>
    <property type="project" value="InterPro"/>
</dbReference>
<accession>A0A2T4Z9G8</accession>
<dbReference type="GO" id="GO:0009432">
    <property type="term" value="P:SOS response"/>
    <property type="evidence" value="ECO:0007669"/>
    <property type="project" value="TreeGrafter"/>
</dbReference>
<evidence type="ECO:0000259" key="11">
    <source>
        <dbReference type="Pfam" id="PF02463"/>
    </source>
</evidence>
<dbReference type="OrthoDB" id="9806954at2"/>
<dbReference type="FunFam" id="3.40.50.300:FF:000319">
    <property type="entry name" value="DNA repair protein RecN"/>
    <property type="match status" value="1"/>
</dbReference>
<dbReference type="Proteomes" id="UP000241639">
    <property type="component" value="Unassembled WGS sequence"/>
</dbReference>
<dbReference type="Pfam" id="PF02463">
    <property type="entry name" value="SMC_N"/>
    <property type="match status" value="1"/>
</dbReference>
<evidence type="ECO:0000256" key="3">
    <source>
        <dbReference type="ARBA" id="ARBA00021315"/>
    </source>
</evidence>
<dbReference type="Gene3D" id="3.40.50.300">
    <property type="entry name" value="P-loop containing nucleotide triphosphate hydrolases"/>
    <property type="match status" value="2"/>
</dbReference>
<evidence type="ECO:0000313" key="12">
    <source>
        <dbReference type="EMBL" id="PTM58541.1"/>
    </source>
</evidence>
<comment type="similarity">
    <text evidence="2 9">Belongs to the RecN family.</text>
</comment>
<keyword evidence="6" id="KW-0067">ATP-binding</keyword>
<evidence type="ECO:0000256" key="10">
    <source>
        <dbReference type="SAM" id="Coils"/>
    </source>
</evidence>
<keyword evidence="4" id="KW-0547">Nucleotide-binding</keyword>
<dbReference type="EMBL" id="PZZP01000001">
    <property type="protein sequence ID" value="PTM58541.1"/>
    <property type="molecule type" value="Genomic_DNA"/>
</dbReference>
<dbReference type="CDD" id="cd03241">
    <property type="entry name" value="ABC_RecN"/>
    <property type="match status" value="2"/>
</dbReference>
<dbReference type="SUPFAM" id="SSF52540">
    <property type="entry name" value="P-loop containing nucleoside triphosphate hydrolases"/>
    <property type="match status" value="1"/>
</dbReference>
<dbReference type="GO" id="GO:0005524">
    <property type="term" value="F:ATP binding"/>
    <property type="evidence" value="ECO:0007669"/>
    <property type="project" value="UniProtKB-KW"/>
</dbReference>
<evidence type="ECO:0000256" key="9">
    <source>
        <dbReference type="PIRNR" id="PIRNR003128"/>
    </source>
</evidence>
<evidence type="ECO:0000256" key="2">
    <source>
        <dbReference type="ARBA" id="ARBA00009441"/>
    </source>
</evidence>
<gene>
    <name evidence="12" type="ORF">C8J48_1126</name>
</gene>
<dbReference type="RefSeq" id="WP_107725337.1">
    <property type="nucleotide sequence ID" value="NZ_PZZP01000001.1"/>
</dbReference>
<dbReference type="GO" id="GO:0006281">
    <property type="term" value="P:DNA repair"/>
    <property type="evidence" value="ECO:0007669"/>
    <property type="project" value="UniProtKB-KW"/>
</dbReference>
<evidence type="ECO:0000256" key="7">
    <source>
        <dbReference type="ARBA" id="ARBA00023204"/>
    </source>
</evidence>
<name>A0A2T4Z9G8_9BACL</name>
<comment type="caution">
    <text evidence="12">The sequence shown here is derived from an EMBL/GenBank/DDBJ whole genome shotgun (WGS) entry which is preliminary data.</text>
</comment>
<dbReference type="InterPro" id="IPR004604">
    <property type="entry name" value="DNA_recomb/repair_RecN"/>
</dbReference>
<dbReference type="GO" id="GO:0043590">
    <property type="term" value="C:bacterial nucleoid"/>
    <property type="evidence" value="ECO:0007669"/>
    <property type="project" value="TreeGrafter"/>
</dbReference>
<keyword evidence="7 9" id="KW-0234">DNA repair</keyword>
<feature type="domain" description="RecF/RecN/SMC N-terminal" evidence="11">
    <location>
        <begin position="2"/>
        <end position="515"/>
    </location>
</feature>
<dbReference type="PANTHER" id="PTHR11059">
    <property type="entry name" value="DNA REPAIR PROTEIN RECN"/>
    <property type="match status" value="1"/>
</dbReference>
<dbReference type="PIRSF" id="PIRSF003128">
    <property type="entry name" value="RecN"/>
    <property type="match status" value="1"/>
</dbReference>
<organism evidence="12 13">
    <name type="scientific">Desmospora activa DSM 45169</name>
    <dbReference type="NCBI Taxonomy" id="1121389"/>
    <lineage>
        <taxon>Bacteria</taxon>
        <taxon>Bacillati</taxon>
        <taxon>Bacillota</taxon>
        <taxon>Bacilli</taxon>
        <taxon>Bacillales</taxon>
        <taxon>Thermoactinomycetaceae</taxon>
        <taxon>Desmospora</taxon>
    </lineage>
</organism>
<keyword evidence="5 9" id="KW-0227">DNA damage</keyword>
<evidence type="ECO:0000256" key="8">
    <source>
        <dbReference type="ARBA" id="ARBA00033408"/>
    </source>
</evidence>
<comment type="function">
    <text evidence="1 9">May be involved in recombinational repair of damaged DNA.</text>
</comment>
<dbReference type="AlphaFoldDB" id="A0A2T4Z9G8"/>
<evidence type="ECO:0000256" key="5">
    <source>
        <dbReference type="ARBA" id="ARBA00022763"/>
    </source>
</evidence>
<evidence type="ECO:0000313" key="13">
    <source>
        <dbReference type="Proteomes" id="UP000241639"/>
    </source>
</evidence>
<protein>
    <recommendedName>
        <fullName evidence="3 9">DNA repair protein RecN</fullName>
    </recommendedName>
    <alternativeName>
        <fullName evidence="8 9">Recombination protein N</fullName>
    </alternativeName>
</protein>
<evidence type="ECO:0000256" key="6">
    <source>
        <dbReference type="ARBA" id="ARBA00022840"/>
    </source>
</evidence>
<dbReference type="InterPro" id="IPR003395">
    <property type="entry name" value="RecF/RecN/SMC_N"/>
</dbReference>